<dbReference type="OrthoDB" id="2447784at2759"/>
<accession>A0A9N9FPH8</accession>
<dbReference type="EMBL" id="CAJVPV010003251">
    <property type="protein sequence ID" value="CAG8547303.1"/>
    <property type="molecule type" value="Genomic_DNA"/>
</dbReference>
<dbReference type="Proteomes" id="UP000789342">
    <property type="component" value="Unassembled WGS sequence"/>
</dbReference>
<organism evidence="1 2">
    <name type="scientific">Acaulospora morrowiae</name>
    <dbReference type="NCBI Taxonomy" id="94023"/>
    <lineage>
        <taxon>Eukaryota</taxon>
        <taxon>Fungi</taxon>
        <taxon>Fungi incertae sedis</taxon>
        <taxon>Mucoromycota</taxon>
        <taxon>Glomeromycotina</taxon>
        <taxon>Glomeromycetes</taxon>
        <taxon>Diversisporales</taxon>
        <taxon>Acaulosporaceae</taxon>
        <taxon>Acaulospora</taxon>
    </lineage>
</organism>
<gene>
    <name evidence="1" type="ORF">AMORRO_LOCUS5408</name>
</gene>
<evidence type="ECO:0000313" key="2">
    <source>
        <dbReference type="Proteomes" id="UP000789342"/>
    </source>
</evidence>
<evidence type="ECO:0000313" key="1">
    <source>
        <dbReference type="EMBL" id="CAG8547303.1"/>
    </source>
</evidence>
<comment type="caution">
    <text evidence="1">The sequence shown here is derived from an EMBL/GenBank/DDBJ whole genome shotgun (WGS) entry which is preliminary data.</text>
</comment>
<dbReference type="AlphaFoldDB" id="A0A9N9FPH8"/>
<name>A0A9N9FPH8_9GLOM</name>
<keyword evidence="2" id="KW-1185">Reference proteome</keyword>
<reference evidence="1" key="1">
    <citation type="submission" date="2021-06" db="EMBL/GenBank/DDBJ databases">
        <authorList>
            <person name="Kallberg Y."/>
            <person name="Tangrot J."/>
            <person name="Rosling A."/>
        </authorList>
    </citation>
    <scope>NUCLEOTIDE SEQUENCE</scope>
    <source>
        <strain evidence="1">CL551</strain>
    </source>
</reference>
<protein>
    <submittedName>
        <fullName evidence="1">11433_t:CDS:1</fullName>
    </submittedName>
</protein>
<sequence length="229" mass="26817">MIANLLENTTAKDLEHIIKQVNAQTCYIPKKDNSNYKRLAILSFHNQEDRKQATNQNFQVKRHDVTWVDRAAKLCFHYCSHKHKSRNCLEKPIYNYNDITQYNQNYSRKYITTTYPNQLNPPLYLHKSSARSYAEIRKEVKLLDDRISDLETDTANRHFDEIEQMEEDSQSTTTETINIDNNSDLIEAQAQINQKINKMDETVEKLINTFIPDTLSTNSMHNAPTTLTQ</sequence>
<dbReference type="CDD" id="cd00590">
    <property type="entry name" value="RRM_SF"/>
    <property type="match status" value="1"/>
</dbReference>
<proteinExistence type="predicted"/>